<dbReference type="EMBL" id="MU167249">
    <property type="protein sequence ID" value="KAG0147295.1"/>
    <property type="molecule type" value="Genomic_DNA"/>
</dbReference>
<protein>
    <submittedName>
        <fullName evidence="2">Uncharacterized protein</fullName>
    </submittedName>
</protein>
<evidence type="ECO:0000256" key="1">
    <source>
        <dbReference type="SAM" id="Phobius"/>
    </source>
</evidence>
<keyword evidence="1" id="KW-1133">Transmembrane helix</keyword>
<evidence type="ECO:0000313" key="2">
    <source>
        <dbReference type="EMBL" id="KAG0147295.1"/>
    </source>
</evidence>
<reference evidence="2" key="1">
    <citation type="submission" date="2013-11" db="EMBL/GenBank/DDBJ databases">
        <title>Genome sequence of the fusiform rust pathogen reveals effectors for host alternation and coevolution with pine.</title>
        <authorList>
            <consortium name="DOE Joint Genome Institute"/>
            <person name="Smith K."/>
            <person name="Pendleton A."/>
            <person name="Kubisiak T."/>
            <person name="Anderson C."/>
            <person name="Salamov A."/>
            <person name="Aerts A."/>
            <person name="Riley R."/>
            <person name="Clum A."/>
            <person name="Lindquist E."/>
            <person name="Ence D."/>
            <person name="Campbell M."/>
            <person name="Kronenberg Z."/>
            <person name="Feau N."/>
            <person name="Dhillon B."/>
            <person name="Hamelin R."/>
            <person name="Burleigh J."/>
            <person name="Smith J."/>
            <person name="Yandell M."/>
            <person name="Nelson C."/>
            <person name="Grigoriev I."/>
            <person name="Davis J."/>
        </authorList>
    </citation>
    <scope>NUCLEOTIDE SEQUENCE</scope>
    <source>
        <strain evidence="2">G11</strain>
    </source>
</reference>
<name>A0A9P6TD37_9BASI</name>
<keyword evidence="3" id="KW-1185">Reference proteome</keyword>
<evidence type="ECO:0000313" key="3">
    <source>
        <dbReference type="Proteomes" id="UP000886653"/>
    </source>
</evidence>
<dbReference type="AlphaFoldDB" id="A0A9P6TD37"/>
<keyword evidence="1" id="KW-0812">Transmembrane</keyword>
<organism evidence="2 3">
    <name type="scientific">Cronartium quercuum f. sp. fusiforme G11</name>
    <dbReference type="NCBI Taxonomy" id="708437"/>
    <lineage>
        <taxon>Eukaryota</taxon>
        <taxon>Fungi</taxon>
        <taxon>Dikarya</taxon>
        <taxon>Basidiomycota</taxon>
        <taxon>Pucciniomycotina</taxon>
        <taxon>Pucciniomycetes</taxon>
        <taxon>Pucciniales</taxon>
        <taxon>Coleosporiaceae</taxon>
        <taxon>Cronartium</taxon>
    </lineage>
</organism>
<sequence length="156" mass="17559">MVGKSEALLTAECAVINGHQIDPDSEYDKDEEPNPLLPRAIKLLLRPTDLLEPLVVIAPPSTPDLMIEELIIDYNSPCFFLDILHPGSCFRSGSRHKYIAGRIYRGLTLVVGLATLEYMIGYSLVKLLKIRHRLGTEPWIDWVRAIIGYGKKKVEC</sequence>
<comment type="caution">
    <text evidence="2">The sequence shown here is derived from an EMBL/GenBank/DDBJ whole genome shotgun (WGS) entry which is preliminary data.</text>
</comment>
<keyword evidence="1" id="KW-0472">Membrane</keyword>
<dbReference type="Proteomes" id="UP000886653">
    <property type="component" value="Unassembled WGS sequence"/>
</dbReference>
<gene>
    <name evidence="2" type="ORF">CROQUDRAFT_91557</name>
</gene>
<accession>A0A9P6TD37</accession>
<proteinExistence type="predicted"/>
<feature type="transmembrane region" description="Helical" evidence="1">
    <location>
        <begin position="103"/>
        <end position="125"/>
    </location>
</feature>